<dbReference type="InterPro" id="IPR001647">
    <property type="entry name" value="HTH_TetR"/>
</dbReference>
<dbReference type="Pfam" id="PF00440">
    <property type="entry name" value="TetR_N"/>
    <property type="match status" value="1"/>
</dbReference>
<dbReference type="InterPro" id="IPR050109">
    <property type="entry name" value="HTH-type_TetR-like_transc_reg"/>
</dbReference>
<gene>
    <name evidence="5" type="ORF">JWS13_26210</name>
</gene>
<evidence type="ECO:0000256" key="1">
    <source>
        <dbReference type="ARBA" id="ARBA00023125"/>
    </source>
</evidence>
<feature type="domain" description="HTH tetR-type" evidence="4">
    <location>
        <begin position="29"/>
        <end position="89"/>
    </location>
</feature>
<accession>A0A974WE28</accession>
<dbReference type="PROSITE" id="PS50977">
    <property type="entry name" value="HTH_TETR_2"/>
    <property type="match status" value="1"/>
</dbReference>
<dbReference type="SUPFAM" id="SSF48498">
    <property type="entry name" value="Tetracyclin repressor-like, C-terminal domain"/>
    <property type="match status" value="1"/>
</dbReference>
<dbReference type="Pfam" id="PF17932">
    <property type="entry name" value="TetR_C_24"/>
    <property type="match status" value="1"/>
</dbReference>
<keyword evidence="1 2" id="KW-0238">DNA-binding</keyword>
<organism evidence="5 6">
    <name type="scientific">Rhodococcus pseudokoreensis</name>
    <dbReference type="NCBI Taxonomy" id="2811421"/>
    <lineage>
        <taxon>Bacteria</taxon>
        <taxon>Bacillati</taxon>
        <taxon>Actinomycetota</taxon>
        <taxon>Actinomycetes</taxon>
        <taxon>Mycobacteriales</taxon>
        <taxon>Nocardiaceae</taxon>
        <taxon>Rhodococcus</taxon>
    </lineage>
</organism>
<dbReference type="EMBL" id="CP070619">
    <property type="protein sequence ID" value="QSE95552.1"/>
    <property type="molecule type" value="Genomic_DNA"/>
</dbReference>
<feature type="compositionally biased region" description="Basic and acidic residues" evidence="3">
    <location>
        <begin position="1"/>
        <end position="23"/>
    </location>
</feature>
<evidence type="ECO:0000313" key="6">
    <source>
        <dbReference type="Proteomes" id="UP000662986"/>
    </source>
</evidence>
<dbReference type="PANTHER" id="PTHR30055">
    <property type="entry name" value="HTH-TYPE TRANSCRIPTIONAL REGULATOR RUTR"/>
    <property type="match status" value="1"/>
</dbReference>
<evidence type="ECO:0000256" key="2">
    <source>
        <dbReference type="PROSITE-ProRule" id="PRU00335"/>
    </source>
</evidence>
<dbReference type="PRINTS" id="PR00455">
    <property type="entry name" value="HTHTETR"/>
</dbReference>
<dbReference type="Proteomes" id="UP000662986">
    <property type="component" value="Chromosome"/>
</dbReference>
<protein>
    <submittedName>
        <fullName evidence="5">TetR/AcrR family transcriptional regulator</fullName>
    </submittedName>
</protein>
<name>A0A974WE28_9NOCA</name>
<proteinExistence type="predicted"/>
<reference evidence="5 6" key="2">
    <citation type="journal article" date="2022" name="Arch. Microbiol.">
        <title>Rhodococcus pseudokoreensis sp. nov. isolated from the rhizosphere of young M26 apple rootstocks.</title>
        <authorList>
            <person name="Kampfer P."/>
            <person name="Glaeser S.P."/>
            <person name="Blom J."/>
            <person name="Wolf J."/>
            <person name="Benning S."/>
            <person name="Schloter M."/>
            <person name="Neumann-Schaal M."/>
        </authorList>
    </citation>
    <scope>NUCLEOTIDE SEQUENCE [LARGE SCALE GENOMIC DNA]</scope>
    <source>
        <strain evidence="5 6">R79</strain>
    </source>
</reference>
<feature type="DNA-binding region" description="H-T-H motif" evidence="2">
    <location>
        <begin position="52"/>
        <end position="71"/>
    </location>
</feature>
<sequence>MPRVLYREPVTKDTSGKGRRGDAPARSGKHTRQLILDAAAEVMFRDGYAGTKLADIAEIAGIRAPAIYRYFPSRDDLVDEVMTVGHRRFIEHVTFIIDALPATATPLDRILAAVAGHLEVALTISHYAAASTRNMSQMPEDIRERQQELRRDYGMIWRRHLAEAAEAGQLQPDLNLYAAQGLIIGALSWANEWWDPERQTLQSVIRNAQDLVRNGIGR</sequence>
<dbReference type="InterPro" id="IPR009057">
    <property type="entry name" value="Homeodomain-like_sf"/>
</dbReference>
<dbReference type="Gene3D" id="1.10.10.60">
    <property type="entry name" value="Homeodomain-like"/>
    <property type="match status" value="1"/>
</dbReference>
<dbReference type="SUPFAM" id="SSF46689">
    <property type="entry name" value="Homeodomain-like"/>
    <property type="match status" value="1"/>
</dbReference>
<dbReference type="PANTHER" id="PTHR30055:SF226">
    <property type="entry name" value="HTH-TYPE TRANSCRIPTIONAL REGULATOR PKSA"/>
    <property type="match status" value="1"/>
</dbReference>
<keyword evidence="6" id="KW-1185">Reference proteome</keyword>
<reference evidence="5 6" key="1">
    <citation type="journal article" date="2021" name="Microbiol. Resour. Announc.">
        <title>Complete Genome Sequences of Two Rhodococcus sp. Strains with Large and Linear Chromosomes, Isolated from Apple Rhizosphere.</title>
        <authorList>
            <person name="Benning S."/>
            <person name="Brugnone N."/>
            <person name="Siani R."/>
            <person name="Kublik S."/>
            <person name="Schloter M."/>
            <person name="Rad V."/>
        </authorList>
    </citation>
    <scope>NUCLEOTIDE SEQUENCE [LARGE SCALE GENOMIC DNA]</scope>
    <source>
        <strain evidence="5 6">R79</strain>
    </source>
</reference>
<dbReference type="InterPro" id="IPR036271">
    <property type="entry name" value="Tet_transcr_reg_TetR-rel_C_sf"/>
</dbReference>
<dbReference type="InterPro" id="IPR041490">
    <property type="entry name" value="KstR2_TetR_C"/>
</dbReference>
<evidence type="ECO:0000256" key="3">
    <source>
        <dbReference type="SAM" id="MobiDB-lite"/>
    </source>
</evidence>
<dbReference type="Gene3D" id="1.10.357.10">
    <property type="entry name" value="Tetracycline Repressor, domain 2"/>
    <property type="match status" value="1"/>
</dbReference>
<evidence type="ECO:0000313" key="5">
    <source>
        <dbReference type="EMBL" id="QSE95552.1"/>
    </source>
</evidence>
<feature type="region of interest" description="Disordered" evidence="3">
    <location>
        <begin position="1"/>
        <end position="29"/>
    </location>
</feature>
<evidence type="ECO:0000259" key="4">
    <source>
        <dbReference type="PROSITE" id="PS50977"/>
    </source>
</evidence>